<proteinExistence type="predicted"/>
<reference evidence="2 3" key="1">
    <citation type="submission" date="2019-06" db="EMBL/GenBank/DDBJ databases">
        <title>Whole genome shotgun sequence of Streptomyces cacaoi subsp. cacaoi NBRC 12748.</title>
        <authorList>
            <person name="Hosoyama A."/>
            <person name="Uohara A."/>
            <person name="Ohji S."/>
            <person name="Ichikawa N."/>
        </authorList>
    </citation>
    <scope>NUCLEOTIDE SEQUENCE [LARGE SCALE GENOMIC DNA]</scope>
    <source>
        <strain evidence="2 3">NBRC 12748</strain>
    </source>
</reference>
<evidence type="ECO:0000313" key="3">
    <source>
        <dbReference type="Proteomes" id="UP000319210"/>
    </source>
</evidence>
<organism evidence="2 3">
    <name type="scientific">Streptomyces cacaoi</name>
    <dbReference type="NCBI Taxonomy" id="1898"/>
    <lineage>
        <taxon>Bacteria</taxon>
        <taxon>Bacillati</taxon>
        <taxon>Actinomycetota</taxon>
        <taxon>Actinomycetes</taxon>
        <taxon>Kitasatosporales</taxon>
        <taxon>Streptomycetaceae</taxon>
        <taxon>Streptomyces</taxon>
    </lineage>
</organism>
<dbReference type="EMBL" id="BJMM01000004">
    <property type="protein sequence ID" value="GEB48604.1"/>
    <property type="molecule type" value="Genomic_DNA"/>
</dbReference>
<sequence length="56" mass="5908">MRRPGDGSAVDAACAEDDEGDDGDAEDDEDDEDTDRLRNFSVGERRGNSGEGCAGE</sequence>
<feature type="compositionally biased region" description="Basic and acidic residues" evidence="1">
    <location>
        <begin position="35"/>
        <end position="48"/>
    </location>
</feature>
<name>A0A4Y3QT58_STRCI</name>
<gene>
    <name evidence="2" type="ORF">SCA03_11550</name>
</gene>
<protein>
    <submittedName>
        <fullName evidence="2">Uncharacterized protein</fullName>
    </submittedName>
</protein>
<dbReference type="AlphaFoldDB" id="A0A4Y3QT58"/>
<accession>A0A4Y3QT58</accession>
<comment type="caution">
    <text evidence="2">The sequence shown here is derived from an EMBL/GenBank/DDBJ whole genome shotgun (WGS) entry which is preliminary data.</text>
</comment>
<evidence type="ECO:0000256" key="1">
    <source>
        <dbReference type="SAM" id="MobiDB-lite"/>
    </source>
</evidence>
<feature type="region of interest" description="Disordered" evidence="1">
    <location>
        <begin position="1"/>
        <end position="56"/>
    </location>
</feature>
<evidence type="ECO:0000313" key="2">
    <source>
        <dbReference type="EMBL" id="GEB48604.1"/>
    </source>
</evidence>
<feature type="compositionally biased region" description="Acidic residues" evidence="1">
    <location>
        <begin position="14"/>
        <end position="34"/>
    </location>
</feature>
<dbReference type="Proteomes" id="UP000319210">
    <property type="component" value="Unassembled WGS sequence"/>
</dbReference>
<keyword evidence="3" id="KW-1185">Reference proteome</keyword>